<evidence type="ECO:0000313" key="3">
    <source>
        <dbReference type="EMBL" id="MBB3892450.1"/>
    </source>
</evidence>
<dbReference type="GO" id="GO:0015562">
    <property type="term" value="F:efflux transmembrane transporter activity"/>
    <property type="evidence" value="ECO:0007669"/>
    <property type="project" value="InterPro"/>
</dbReference>
<keyword evidence="2" id="KW-1134">Transmembrane beta strand</keyword>
<keyword evidence="2" id="KW-0812">Transmembrane</keyword>
<keyword evidence="2" id="KW-0732">Signal</keyword>
<comment type="caution">
    <text evidence="3">The sequence shown here is derived from an EMBL/GenBank/DDBJ whole genome shotgun (WGS) entry which is preliminary data.</text>
</comment>
<name>A0A840A4N9_9CAUL</name>
<dbReference type="EMBL" id="JACIDK010000004">
    <property type="protein sequence ID" value="MBB3892450.1"/>
    <property type="molecule type" value="Genomic_DNA"/>
</dbReference>
<gene>
    <name evidence="3" type="ORF">GGQ61_003183</name>
</gene>
<dbReference type="PROSITE" id="PS51257">
    <property type="entry name" value="PROKAR_LIPOPROTEIN"/>
    <property type="match status" value="1"/>
</dbReference>
<keyword evidence="2" id="KW-0564">Palmitate</keyword>
<keyword evidence="2" id="KW-0472">Membrane</keyword>
<dbReference type="InterPro" id="IPR010131">
    <property type="entry name" value="MdtP/NodT-like"/>
</dbReference>
<accession>A0A840A4N9</accession>
<dbReference type="PANTHER" id="PTHR30203:SF21">
    <property type="entry name" value="OUTER MEMBRANE COMPONENT OF MULTIDRUG EFFLUX PUMP-RELATED"/>
    <property type="match status" value="1"/>
</dbReference>
<dbReference type="Gene3D" id="1.20.1600.10">
    <property type="entry name" value="Outer membrane efflux proteins (OEP)"/>
    <property type="match status" value="1"/>
</dbReference>
<sequence>MIRLKMIPALLGATALTACAAGPNYKVPAPVASGQGTFISAEPGIAAAEAPPGDWWRLFQDPTLDGLVQEALVANKDVAVAAANLSRVRAVLNETRSGLLPSTTISASGQRVRGQDLVTGQFADGDQYRAGFDMSYEVDLFGRVRRSLEANRADVAAAQAALDVVRVSVAAETARAYADICAANAQIAVTRRTIELQQNTYDLTARQLEAGRGTAADTSAAATQLETSKAVLPSLDAQRSAALFRLALLTGKTPAEAPQAVLSCQTTPQVVQAIPVGDGAGMLARRPDVRQAERELAAATARIGIATASLYPSVTIGGGIATTGARTGDLGDDYTFNVGPLINWSFPNILAARARVKQAGAGAEAALANFEKANLTALQETETALTQYARELDRRAALKRARDEGATAARLARLRNEAGVDSLLNVLVAERQLASLEAQLAQSDAQVTTSQIALFKALGGGWEAGGE</sequence>
<dbReference type="Pfam" id="PF02321">
    <property type="entry name" value="OEP"/>
    <property type="match status" value="2"/>
</dbReference>
<proteinExistence type="inferred from homology"/>
<organism evidence="3 4">
    <name type="scientific">Phenylobacterium haematophilum</name>
    <dbReference type="NCBI Taxonomy" id="98513"/>
    <lineage>
        <taxon>Bacteria</taxon>
        <taxon>Pseudomonadati</taxon>
        <taxon>Pseudomonadota</taxon>
        <taxon>Alphaproteobacteria</taxon>
        <taxon>Caulobacterales</taxon>
        <taxon>Caulobacteraceae</taxon>
        <taxon>Phenylobacterium</taxon>
    </lineage>
</organism>
<reference evidence="3 4" key="1">
    <citation type="submission" date="2020-08" db="EMBL/GenBank/DDBJ databases">
        <title>Genomic Encyclopedia of Type Strains, Phase IV (KMG-IV): sequencing the most valuable type-strain genomes for metagenomic binning, comparative biology and taxonomic classification.</title>
        <authorList>
            <person name="Goeker M."/>
        </authorList>
    </citation>
    <scope>NUCLEOTIDE SEQUENCE [LARGE SCALE GENOMIC DNA]</scope>
    <source>
        <strain evidence="3 4">DSM 21793</strain>
    </source>
</reference>
<comment type="similarity">
    <text evidence="1 2">Belongs to the outer membrane factor (OMF) (TC 1.B.17) family.</text>
</comment>
<evidence type="ECO:0000313" key="4">
    <source>
        <dbReference type="Proteomes" id="UP000530564"/>
    </source>
</evidence>
<dbReference type="InterPro" id="IPR003423">
    <property type="entry name" value="OMP_efflux"/>
</dbReference>
<dbReference type="SUPFAM" id="SSF56954">
    <property type="entry name" value="Outer membrane efflux proteins (OEP)"/>
    <property type="match status" value="1"/>
</dbReference>
<dbReference type="NCBIfam" id="TIGR01845">
    <property type="entry name" value="outer_NodT"/>
    <property type="match status" value="1"/>
</dbReference>
<dbReference type="Proteomes" id="UP000530564">
    <property type="component" value="Unassembled WGS sequence"/>
</dbReference>
<dbReference type="PANTHER" id="PTHR30203">
    <property type="entry name" value="OUTER MEMBRANE CATION EFFLUX PROTEIN"/>
    <property type="match status" value="1"/>
</dbReference>
<dbReference type="RefSeq" id="WP_343056154.1">
    <property type="nucleotide sequence ID" value="NZ_JACIDK010000004.1"/>
</dbReference>
<dbReference type="AlphaFoldDB" id="A0A840A4N9"/>
<evidence type="ECO:0000256" key="2">
    <source>
        <dbReference type="RuleBase" id="RU362097"/>
    </source>
</evidence>
<keyword evidence="2 3" id="KW-0449">Lipoprotein</keyword>
<feature type="chain" id="PRO_5033109129" evidence="2">
    <location>
        <begin position="21"/>
        <end position="467"/>
    </location>
</feature>
<keyword evidence="4" id="KW-1185">Reference proteome</keyword>
<comment type="subcellular location">
    <subcellularLocation>
        <location evidence="2">Cell membrane</location>
        <topology evidence="2">Lipid-anchor</topology>
    </subcellularLocation>
</comment>
<evidence type="ECO:0000256" key="1">
    <source>
        <dbReference type="ARBA" id="ARBA00007613"/>
    </source>
</evidence>
<protein>
    <submittedName>
        <fullName evidence="3">NodT family efflux transporter outer membrane factor (OMF) lipoprotein</fullName>
    </submittedName>
</protein>
<dbReference type="GO" id="GO:0005886">
    <property type="term" value="C:plasma membrane"/>
    <property type="evidence" value="ECO:0007669"/>
    <property type="project" value="UniProtKB-SubCell"/>
</dbReference>
<feature type="signal peptide" evidence="2">
    <location>
        <begin position="1"/>
        <end position="20"/>
    </location>
</feature>
<dbReference type="Gene3D" id="2.20.200.10">
    <property type="entry name" value="Outer membrane efflux proteins (OEP)"/>
    <property type="match status" value="1"/>
</dbReference>